<gene>
    <name evidence="1" type="ORF">LCGC14_1220080</name>
</gene>
<dbReference type="AlphaFoldDB" id="A0A0F9PG51"/>
<accession>A0A0F9PG51</accession>
<protein>
    <submittedName>
        <fullName evidence="1">Uncharacterized protein</fullName>
    </submittedName>
</protein>
<comment type="caution">
    <text evidence="1">The sequence shown here is derived from an EMBL/GenBank/DDBJ whole genome shotgun (WGS) entry which is preliminary data.</text>
</comment>
<evidence type="ECO:0000313" key="1">
    <source>
        <dbReference type="EMBL" id="KKM92277.1"/>
    </source>
</evidence>
<proteinExistence type="predicted"/>
<name>A0A0F9PG51_9ZZZZ</name>
<organism evidence="1">
    <name type="scientific">marine sediment metagenome</name>
    <dbReference type="NCBI Taxonomy" id="412755"/>
    <lineage>
        <taxon>unclassified sequences</taxon>
        <taxon>metagenomes</taxon>
        <taxon>ecological metagenomes</taxon>
    </lineage>
</organism>
<dbReference type="EMBL" id="LAZR01006414">
    <property type="protein sequence ID" value="KKM92277.1"/>
    <property type="molecule type" value="Genomic_DNA"/>
</dbReference>
<sequence length="257" mass="27593">MKWYKQILLICLVPVLILLMGAVVETWKHSGTPTQLVFCLSTDTKPTTNIRAGSELVETDTSMHFVYSGSAWVETTLQATFLKTMGDRWVVIDSTTSSGIEPNDLTETERTYQAVKTAIAAAQSGDGEISIFDVPRTWNAVKFRSIGLTADCSVKYEIYLGTLGRNNRDADSTTADCELAYAGQLAFTIGTQASTTTGYELADAVTITSSDWVPSWGSKTPGGNRVAEAGLDLGGADIIVTLATTADCDCKLLGKGY</sequence>
<reference evidence="1" key="1">
    <citation type="journal article" date="2015" name="Nature">
        <title>Complex archaea that bridge the gap between prokaryotes and eukaryotes.</title>
        <authorList>
            <person name="Spang A."/>
            <person name="Saw J.H."/>
            <person name="Jorgensen S.L."/>
            <person name="Zaremba-Niedzwiedzka K."/>
            <person name="Martijn J."/>
            <person name="Lind A.E."/>
            <person name="van Eijk R."/>
            <person name="Schleper C."/>
            <person name="Guy L."/>
            <person name="Ettema T.J."/>
        </authorList>
    </citation>
    <scope>NUCLEOTIDE SEQUENCE</scope>
</reference>